<organism evidence="2 3">
    <name type="scientific">Chryseobacterium kwangjuense</name>
    <dbReference type="NCBI Taxonomy" id="267125"/>
    <lineage>
        <taxon>Bacteria</taxon>
        <taxon>Pseudomonadati</taxon>
        <taxon>Bacteroidota</taxon>
        <taxon>Flavobacteriia</taxon>
        <taxon>Flavobacteriales</taxon>
        <taxon>Weeksellaceae</taxon>
        <taxon>Chryseobacterium group</taxon>
        <taxon>Chryseobacterium</taxon>
    </lineage>
</organism>
<sequence>MSQRINAFAMGNKAVNALNHMGTQVHHSSLDRSFLELLYFRVSQINGCAFCLDMHSKELRANGETEQRIFLISAWRECSFYTDREKAGLLWAETLTSLNGKEVSDEIYAEAIKHFSETELVELTMAVIAINSYNRINIAFGADVGTYQVAEKSTVK</sequence>
<reference evidence="2 3" key="2">
    <citation type="journal article" date="2016" name="Genome Announc.">
        <title>Draft Genome Sequence of a Biocontrol Rhizobacterium, Chryseobacterium kwangjuense Strain KJ1R5, Isolated from Pepper (Capsicum annuum).</title>
        <authorList>
            <person name="Jeong J.J."/>
            <person name="Park H."/>
            <person name="Park B.H."/>
            <person name="Mannaa M."/>
            <person name="Sang M.K."/>
            <person name="Choi I.G."/>
            <person name="Kim K.D."/>
        </authorList>
    </citation>
    <scope>NUCLEOTIDE SEQUENCE [LARGE SCALE GENOMIC DNA]</scope>
    <source>
        <strain evidence="2 3">KJ1R5</strain>
    </source>
</reference>
<dbReference type="OrthoDB" id="9801997at2"/>
<protein>
    <submittedName>
        <fullName evidence="2">Carboxymuconolactone decarboxylase</fullName>
    </submittedName>
</protein>
<dbReference type="RefSeq" id="WP_062649250.1">
    <property type="nucleotide sequence ID" value="NZ_LPUR01000001.1"/>
</dbReference>
<name>A0A135WKJ2_9FLAO</name>
<dbReference type="Proteomes" id="UP000070513">
    <property type="component" value="Unassembled WGS sequence"/>
</dbReference>
<dbReference type="PANTHER" id="PTHR34846">
    <property type="entry name" value="4-CARBOXYMUCONOLACTONE DECARBOXYLASE FAMILY PROTEIN (AFU_ORTHOLOGUE AFUA_6G11590)"/>
    <property type="match status" value="1"/>
</dbReference>
<comment type="caution">
    <text evidence="2">The sequence shown here is derived from an EMBL/GenBank/DDBJ whole genome shotgun (WGS) entry which is preliminary data.</text>
</comment>
<dbReference type="Gene3D" id="1.20.1290.10">
    <property type="entry name" value="AhpD-like"/>
    <property type="match status" value="1"/>
</dbReference>
<evidence type="ECO:0000313" key="3">
    <source>
        <dbReference type="Proteomes" id="UP000070513"/>
    </source>
</evidence>
<dbReference type="SUPFAM" id="SSF69118">
    <property type="entry name" value="AhpD-like"/>
    <property type="match status" value="1"/>
</dbReference>
<dbReference type="InterPro" id="IPR029032">
    <property type="entry name" value="AhpD-like"/>
</dbReference>
<proteinExistence type="predicted"/>
<reference evidence="3" key="1">
    <citation type="submission" date="2015-12" db="EMBL/GenBank/DDBJ databases">
        <title>Genome sequence of a biocontrol rhizobacterium Chryseobacterium kwangjuense strain KJ1R5 isolated from pepper (Capsicum annuum L.).</title>
        <authorList>
            <person name="Jeong J.-J."/>
            <person name="Park H."/>
            <person name="Mannaa M."/>
            <person name="Sang M.K."/>
            <person name="Choi I.-G."/>
            <person name="Kim K.D."/>
        </authorList>
    </citation>
    <scope>NUCLEOTIDE SEQUENCE [LARGE SCALE GENOMIC DNA]</scope>
    <source>
        <strain evidence="3">KJ1R5</strain>
    </source>
</reference>
<dbReference type="AlphaFoldDB" id="A0A135WKJ2"/>
<accession>A0A135WKJ2</accession>
<dbReference type="PANTHER" id="PTHR34846:SF10">
    <property type="entry name" value="CYTOPLASMIC PROTEIN"/>
    <property type="match status" value="1"/>
</dbReference>
<gene>
    <name evidence="2" type="ORF">AU378_06675</name>
</gene>
<evidence type="ECO:0000259" key="1">
    <source>
        <dbReference type="Pfam" id="PF02627"/>
    </source>
</evidence>
<dbReference type="EMBL" id="LPUR01000001">
    <property type="protein sequence ID" value="KXH85427.1"/>
    <property type="molecule type" value="Genomic_DNA"/>
</dbReference>
<evidence type="ECO:0000313" key="2">
    <source>
        <dbReference type="EMBL" id="KXH85427.1"/>
    </source>
</evidence>
<feature type="domain" description="Carboxymuconolactone decarboxylase-like" evidence="1">
    <location>
        <begin position="16"/>
        <end position="93"/>
    </location>
</feature>
<dbReference type="NCBIfam" id="TIGR00778">
    <property type="entry name" value="ahpD_dom"/>
    <property type="match status" value="1"/>
</dbReference>
<dbReference type="GO" id="GO:0051920">
    <property type="term" value="F:peroxiredoxin activity"/>
    <property type="evidence" value="ECO:0007669"/>
    <property type="project" value="InterPro"/>
</dbReference>
<dbReference type="InterPro" id="IPR003779">
    <property type="entry name" value="CMD-like"/>
</dbReference>
<dbReference type="InterPro" id="IPR004675">
    <property type="entry name" value="AhpD_core"/>
</dbReference>
<dbReference type="Pfam" id="PF02627">
    <property type="entry name" value="CMD"/>
    <property type="match status" value="1"/>
</dbReference>